<dbReference type="GO" id="GO:0030976">
    <property type="term" value="F:thiamine pyrophosphate binding"/>
    <property type="evidence" value="ECO:0007669"/>
    <property type="project" value="InterPro"/>
</dbReference>
<dbReference type="InterPro" id="IPR012001">
    <property type="entry name" value="Thiamin_PyroP_enz_TPP-bd_dom"/>
</dbReference>
<proteinExistence type="predicted"/>
<feature type="domain" description="Thiamine pyrophosphate enzyme N-terminal TPP-binding" evidence="5">
    <location>
        <begin position="5"/>
        <end position="120"/>
    </location>
</feature>
<keyword evidence="1" id="KW-0210">Decarboxylase</keyword>
<dbReference type="CDD" id="cd03371">
    <property type="entry name" value="TPP_PpyrDC"/>
    <property type="match status" value="1"/>
</dbReference>
<keyword evidence="3" id="KW-0456">Lyase</keyword>
<evidence type="ECO:0000256" key="3">
    <source>
        <dbReference type="ARBA" id="ARBA00023239"/>
    </source>
</evidence>
<dbReference type="NCBIfam" id="TIGR03297">
    <property type="entry name" value="Ppyr-DeCO2ase"/>
    <property type="match status" value="1"/>
</dbReference>
<dbReference type="Pfam" id="PF02776">
    <property type="entry name" value="TPP_enzyme_N"/>
    <property type="match status" value="1"/>
</dbReference>
<evidence type="ECO:0000259" key="4">
    <source>
        <dbReference type="Pfam" id="PF02775"/>
    </source>
</evidence>
<organism evidence="6 7">
    <name type="scientific">Clostridium botulinum B2 450</name>
    <dbReference type="NCBI Taxonomy" id="1379739"/>
    <lineage>
        <taxon>Bacteria</taxon>
        <taxon>Bacillati</taxon>
        <taxon>Bacillota</taxon>
        <taxon>Clostridia</taxon>
        <taxon>Eubacteriales</taxon>
        <taxon>Clostridiaceae</taxon>
        <taxon>Clostridium</taxon>
    </lineage>
</organism>
<gene>
    <name evidence="6" type="ORF">N495_13345</name>
</gene>
<dbReference type="PANTHER" id="PTHR42818">
    <property type="entry name" value="SULFOPYRUVATE DECARBOXYLASE SUBUNIT ALPHA"/>
    <property type="match status" value="1"/>
</dbReference>
<reference evidence="6 7" key="1">
    <citation type="submission" date="2014-06" db="EMBL/GenBank/DDBJ databases">
        <title>Genome characterization of distinct group I Clostridium botulinum lineages.</title>
        <authorList>
            <person name="Giordani F."/>
            <person name="Anselmo A."/>
            <person name="Fillo S."/>
            <person name="Palozzi A.M."/>
            <person name="Fortunato A."/>
            <person name="Gentile B."/>
            <person name="Ciammaruconi A."/>
            <person name="Anniballi F."/>
            <person name="De Medici D."/>
            <person name="Lista F."/>
        </authorList>
    </citation>
    <scope>NUCLEOTIDE SEQUENCE [LARGE SCALE GENOMIC DNA]</scope>
    <source>
        <strain evidence="6 7">B2 450</strain>
    </source>
</reference>
<protein>
    <submittedName>
        <fullName evidence="6">Phosphonopyruvate decarboxylase</fullName>
    </submittedName>
</protein>
<dbReference type="Pfam" id="PF02775">
    <property type="entry name" value="TPP_enzyme_C"/>
    <property type="match status" value="1"/>
</dbReference>
<dbReference type="Gene3D" id="3.40.50.970">
    <property type="match status" value="2"/>
</dbReference>
<sequence length="376" mass="41886">MKIETMVKEMEGLGIGSIVGVPDSTLKEFCDYMNYENPHSLKHYVPANEGAAVGLAAGIYLGTGKPVCIYMQNSGIGNAINPIVSLLNKEVYDIPTLFMVGWRGEPSVHDEPQHKFQGMITKELFDVLNIKNEVISSNTTDEQLQAIFEIARNELNNNRQFAIIIKKGTFEKRGNKAHKNSYEIIREDAIKEILKQIEVTDMIVSTTGKISREVYEESDSILGGHKQNFLTVGSMGHSSMIALGLAKEHENRRIYCIDGDGSVLMHMGSLAFIAKQNPKNLIHIVLNNDAHESVGGMPTCAVDVNIGNIAQACGYPKVYHVYRLEELTVVLKKAKYINELCLIEVKVSLESRADLGRPKESARENKENFMKYHGVK</sequence>
<dbReference type="InterPro" id="IPR011766">
    <property type="entry name" value="TPP_enzyme_TPP-bd"/>
</dbReference>
<dbReference type="GO" id="GO:0032923">
    <property type="term" value="P:organic phosphonate biosynthetic process"/>
    <property type="evidence" value="ECO:0007669"/>
    <property type="project" value="InterPro"/>
</dbReference>
<evidence type="ECO:0000313" key="6">
    <source>
        <dbReference type="EMBL" id="KIS24510.1"/>
    </source>
</evidence>
<evidence type="ECO:0000259" key="5">
    <source>
        <dbReference type="Pfam" id="PF02776"/>
    </source>
</evidence>
<dbReference type="EMBL" id="JXSU01000007">
    <property type="protein sequence ID" value="KIS24510.1"/>
    <property type="molecule type" value="Genomic_DNA"/>
</dbReference>
<dbReference type="InterPro" id="IPR029061">
    <property type="entry name" value="THDP-binding"/>
</dbReference>
<feature type="domain" description="Thiamine pyrophosphate enzyme TPP-binding" evidence="4">
    <location>
        <begin position="231"/>
        <end position="345"/>
    </location>
</feature>
<dbReference type="PATRIC" id="fig|1379739.3.peg.3056"/>
<dbReference type="PANTHER" id="PTHR42818:SF1">
    <property type="entry name" value="SULFOPYRUVATE DECARBOXYLASE"/>
    <property type="match status" value="1"/>
</dbReference>
<dbReference type="Proteomes" id="UP000032250">
    <property type="component" value="Unassembled WGS sequence"/>
</dbReference>
<dbReference type="InterPro" id="IPR051818">
    <property type="entry name" value="TPP_dependent_decarboxylase"/>
</dbReference>
<dbReference type="AlphaFoldDB" id="A0A0D1BVW8"/>
<dbReference type="RefSeq" id="WP_043032182.1">
    <property type="nucleotide sequence ID" value="NZ_JXSU01000007.1"/>
</dbReference>
<keyword evidence="2" id="KW-0786">Thiamine pyrophosphate</keyword>
<dbReference type="SUPFAM" id="SSF52518">
    <property type="entry name" value="Thiamin diphosphate-binding fold (THDP-binding)"/>
    <property type="match status" value="2"/>
</dbReference>
<comment type="caution">
    <text evidence="6">The sequence shown here is derived from an EMBL/GenBank/DDBJ whole genome shotgun (WGS) entry which is preliminary data.</text>
</comment>
<name>A0A0D1BVW8_CLOBO</name>
<evidence type="ECO:0000256" key="2">
    <source>
        <dbReference type="ARBA" id="ARBA00023052"/>
    </source>
</evidence>
<dbReference type="GO" id="GO:0033980">
    <property type="term" value="F:phosphonopyruvate decarboxylase activity"/>
    <property type="evidence" value="ECO:0007669"/>
    <property type="project" value="InterPro"/>
</dbReference>
<evidence type="ECO:0000256" key="1">
    <source>
        <dbReference type="ARBA" id="ARBA00022793"/>
    </source>
</evidence>
<accession>A0A0D1BVW8</accession>
<dbReference type="HOGENOM" id="CLU_042853_1_0_9"/>
<evidence type="ECO:0000313" key="7">
    <source>
        <dbReference type="Proteomes" id="UP000032250"/>
    </source>
</evidence>
<dbReference type="InterPro" id="IPR017684">
    <property type="entry name" value="Phosphono-pyrv_decarboxylase"/>
</dbReference>
<dbReference type="OrthoDB" id="9785953at2"/>
<dbReference type="CDD" id="cd07035">
    <property type="entry name" value="TPP_PYR_POX_like"/>
    <property type="match status" value="1"/>
</dbReference>
<keyword evidence="6" id="KW-0670">Pyruvate</keyword>